<evidence type="ECO:0000313" key="2">
    <source>
        <dbReference type="Proteomes" id="UP000078543"/>
    </source>
</evidence>
<proteinExistence type="predicted"/>
<comment type="caution">
    <text evidence="1">The sequence shown here is derived from an EMBL/GenBank/DDBJ whole genome shotgun (WGS) entry which is preliminary data.</text>
</comment>
<protein>
    <submittedName>
        <fullName evidence="1">Uncharacterized protein</fullName>
    </submittedName>
</protein>
<dbReference type="Proteomes" id="UP000078543">
    <property type="component" value="Unassembled WGS sequence"/>
</dbReference>
<gene>
    <name evidence="1" type="ORF">A6A05_14345</name>
</gene>
<name>A0A178MKZ0_9PROT</name>
<evidence type="ECO:0000313" key="1">
    <source>
        <dbReference type="EMBL" id="OAN48807.1"/>
    </source>
</evidence>
<accession>A0A178MKZ0</accession>
<sequence length="123" mass="13887">MFNVAFWKYAVIRPLVASYDGFYAFGAKSDFWKDQDLLHCLTVDENVSCRPVVVDGGRCMLFDEVAVLCDRPQQGDFVLVDTRTGSLRRFAGTGWQERQACRNAPCLFDVSNGTEIVVHDLMP</sequence>
<dbReference type="EMBL" id="LWQU01000154">
    <property type="protein sequence ID" value="OAN48807.1"/>
    <property type="molecule type" value="Genomic_DNA"/>
</dbReference>
<reference evidence="1 2" key="1">
    <citation type="submission" date="2016-04" db="EMBL/GenBank/DDBJ databases">
        <title>Draft genome sequence of freshwater magnetotactic bacteria Magnetospirillum marisnigri SP-1 and Magnetospirillum moscoviense BB-1.</title>
        <authorList>
            <person name="Koziaeva V."/>
            <person name="Dziuba M.V."/>
            <person name="Ivanov T.M."/>
            <person name="Kuznetsov B."/>
            <person name="Grouzdev D.S."/>
        </authorList>
    </citation>
    <scope>NUCLEOTIDE SEQUENCE [LARGE SCALE GENOMIC DNA]</scope>
    <source>
        <strain evidence="1 2">BB-1</strain>
    </source>
</reference>
<organism evidence="1 2">
    <name type="scientific">Magnetospirillum moscoviense</name>
    <dbReference type="NCBI Taxonomy" id="1437059"/>
    <lineage>
        <taxon>Bacteria</taxon>
        <taxon>Pseudomonadati</taxon>
        <taxon>Pseudomonadota</taxon>
        <taxon>Alphaproteobacteria</taxon>
        <taxon>Rhodospirillales</taxon>
        <taxon>Rhodospirillaceae</taxon>
        <taxon>Magnetospirillum</taxon>
    </lineage>
</organism>
<keyword evidence="2" id="KW-1185">Reference proteome</keyword>
<dbReference type="AlphaFoldDB" id="A0A178MKZ0"/>